<dbReference type="Proteomes" id="UP000324767">
    <property type="component" value="Unassembled WGS sequence"/>
</dbReference>
<gene>
    <name evidence="3" type="ORF">FRX48_06743</name>
</gene>
<name>A0A5M8PJM7_9LECA</name>
<accession>A0A5M8PJM7</accession>
<dbReference type="AlphaFoldDB" id="A0A5M8PJM7"/>
<evidence type="ECO:0000256" key="1">
    <source>
        <dbReference type="SAM" id="Coils"/>
    </source>
</evidence>
<evidence type="ECO:0000313" key="3">
    <source>
        <dbReference type="EMBL" id="KAA6409190.1"/>
    </source>
</evidence>
<feature type="compositionally biased region" description="Low complexity" evidence="2">
    <location>
        <begin position="34"/>
        <end position="52"/>
    </location>
</feature>
<evidence type="ECO:0000256" key="2">
    <source>
        <dbReference type="SAM" id="MobiDB-lite"/>
    </source>
</evidence>
<proteinExistence type="predicted"/>
<reference evidence="3 4" key="1">
    <citation type="submission" date="2019-09" db="EMBL/GenBank/DDBJ databases">
        <title>The hologenome of the rock-dwelling lichen Lasallia pustulata.</title>
        <authorList>
            <person name="Greshake Tzovaras B."/>
            <person name="Segers F."/>
            <person name="Bicker A."/>
            <person name="Dal Grande F."/>
            <person name="Otte J."/>
            <person name="Hankeln T."/>
            <person name="Schmitt I."/>
            <person name="Ebersberger I."/>
        </authorList>
    </citation>
    <scope>NUCLEOTIDE SEQUENCE [LARGE SCALE GENOMIC DNA]</scope>
    <source>
        <strain evidence="3">A1-1</strain>
    </source>
</reference>
<feature type="coiled-coil region" evidence="1">
    <location>
        <begin position="107"/>
        <end position="141"/>
    </location>
</feature>
<evidence type="ECO:0000313" key="4">
    <source>
        <dbReference type="Proteomes" id="UP000324767"/>
    </source>
</evidence>
<dbReference type="EMBL" id="VXIT01000011">
    <property type="protein sequence ID" value="KAA6409190.1"/>
    <property type="molecule type" value="Genomic_DNA"/>
</dbReference>
<protein>
    <submittedName>
        <fullName evidence="3">Uncharacterized protein</fullName>
    </submittedName>
</protein>
<feature type="region of interest" description="Disordered" evidence="2">
    <location>
        <begin position="34"/>
        <end position="54"/>
    </location>
</feature>
<keyword evidence="1" id="KW-0175">Coiled coil</keyword>
<organism evidence="3 4">
    <name type="scientific">Lasallia pustulata</name>
    <dbReference type="NCBI Taxonomy" id="136370"/>
    <lineage>
        <taxon>Eukaryota</taxon>
        <taxon>Fungi</taxon>
        <taxon>Dikarya</taxon>
        <taxon>Ascomycota</taxon>
        <taxon>Pezizomycotina</taxon>
        <taxon>Lecanoromycetes</taxon>
        <taxon>OSLEUM clade</taxon>
        <taxon>Umbilicariomycetidae</taxon>
        <taxon>Umbilicariales</taxon>
        <taxon>Umbilicariaceae</taxon>
        <taxon>Lasallia</taxon>
    </lineage>
</organism>
<comment type="caution">
    <text evidence="3">The sequence shown here is derived from an EMBL/GenBank/DDBJ whole genome shotgun (WGS) entry which is preliminary data.</text>
</comment>
<sequence>MYADITQPPHLNYLAAAAATAAIHDPRNITAGSSLPLSSSSLGPPSKNLGGLMQRSSAKIRPEPHWAYVDDHLSGHDSTSLSLTSLRPWGFIFVLEERVVMAPVRKKTTEKEKAAQQSLKKESLEKELKQCLEKKLLEKEKEQV</sequence>